<organism evidence="2 3">
    <name type="scientific">Idiomarina seosinensis</name>
    <dbReference type="NCBI Taxonomy" id="281739"/>
    <lineage>
        <taxon>Bacteria</taxon>
        <taxon>Pseudomonadati</taxon>
        <taxon>Pseudomonadota</taxon>
        <taxon>Gammaproteobacteria</taxon>
        <taxon>Alteromonadales</taxon>
        <taxon>Idiomarinaceae</taxon>
        <taxon>Idiomarina</taxon>
    </lineage>
</organism>
<gene>
    <name evidence="2" type="ORF">CWI81_06315</name>
</gene>
<evidence type="ECO:0000259" key="1">
    <source>
        <dbReference type="Pfam" id="PF07238"/>
    </source>
</evidence>
<feature type="domain" description="PilZ" evidence="1">
    <location>
        <begin position="164"/>
        <end position="246"/>
    </location>
</feature>
<evidence type="ECO:0000313" key="2">
    <source>
        <dbReference type="EMBL" id="RUO78079.1"/>
    </source>
</evidence>
<protein>
    <submittedName>
        <fullName evidence="2">PilZ domain-containing protein</fullName>
    </submittedName>
</protein>
<evidence type="ECO:0000313" key="3">
    <source>
        <dbReference type="Proteomes" id="UP000287908"/>
    </source>
</evidence>
<accession>A0A432ZJH0</accession>
<dbReference type="EMBL" id="PIQF01000001">
    <property type="protein sequence ID" value="RUO78079.1"/>
    <property type="molecule type" value="Genomic_DNA"/>
</dbReference>
<dbReference type="SUPFAM" id="SSF141371">
    <property type="entry name" value="PilZ domain-like"/>
    <property type="match status" value="1"/>
</dbReference>
<dbReference type="RefSeq" id="WP_126784406.1">
    <property type="nucleotide sequence ID" value="NZ_PIQF01000001.1"/>
</dbReference>
<feature type="domain" description="PilZ" evidence="1">
    <location>
        <begin position="504"/>
        <end position="601"/>
    </location>
</feature>
<dbReference type="AlphaFoldDB" id="A0A432ZJH0"/>
<dbReference type="Pfam" id="PF07238">
    <property type="entry name" value="PilZ"/>
    <property type="match status" value="2"/>
</dbReference>
<dbReference type="Gene3D" id="2.40.10.220">
    <property type="entry name" value="predicted glycosyltransferase like domains"/>
    <property type="match status" value="1"/>
</dbReference>
<comment type="caution">
    <text evidence="2">The sequence shown here is derived from an EMBL/GenBank/DDBJ whole genome shotgun (WGS) entry which is preliminary data.</text>
</comment>
<proteinExistence type="predicted"/>
<sequence length="836" mass="97512">MPNDHFEQLIEQLKPVVNEPDFDKIFRSLTEGEDGPTKFQLKMELRRLTAPCLQVVDLRNRVAGRCQPYEFLGRRHYLDEVALDIFERGLKTYNGVFTQDTYEQIMTAENNNRVMQEKERELALSRKEQHAERVATREELSDNDEEIRSPYLVDTFNFGEYPYRAEERMNFTVEVTIEDSSQKQVKAVTSDISITGLRLRVNKNQIGQRGEKVSVYYTGLAKEFTLDPNLPIPYTVVTVDQQGDKTYLSLNRQPQFESDQFDEFLRKFINGYKKRYRVNIDNTYQTLLNKGHEQFLMPRLGSLPIYFSLRNKQLHADYVLTTDNNRHILEDWINENNQLSIGSIFNQRRSQHFIKRLPEQPPASMTLLTFSLTARGKIYYYSALAEELIKNGYWDTFVNFASQKSSFRVYQFRLREVNSDDAWQPQSIPLEVQIPFRLQPPSPRVKQAIEPIQYLGVLTDITDSMSRFAGSSYDTNKVKALKAFLHPPSVPVRTKDVRLEFVDLRKEQRFSYRSRCRVRVGKSIREGMILDLSVNGLKVQLDDAVNINDNETALITLSGFEKHHKKHQLKELPYLVVNADMSRTTLNLKVPHSNEPHEGAEFFRYLIKEHRDQLRLLHENTSLNGIELCLRNLYCQAPPTVPLFLYQNNKRHITLRRAGHSNWSTFWHQFLLSLPGSTETSLNIQPVLRGSSFETQLIPELQQLSRSDRPVRKLLLVKLYREQGESILQTEWLAVSNADTALINAFIDQCLPNAVFMAIQVELCRTGRPDIQFVQAEMTYLSLYASHRATELEEELWQVYGIADTQDITSDLLKFADVDNEQRLQQQKRLYDWLNM</sequence>
<dbReference type="GO" id="GO:0035438">
    <property type="term" value="F:cyclic-di-GMP binding"/>
    <property type="evidence" value="ECO:0007669"/>
    <property type="project" value="InterPro"/>
</dbReference>
<dbReference type="OrthoDB" id="6208912at2"/>
<reference evidence="2 3" key="1">
    <citation type="journal article" date="2011" name="Front. Microbiol.">
        <title>Genomic signatures of strain selection and enhancement in Bacillus atrophaeus var. globigii, a historical biowarfare simulant.</title>
        <authorList>
            <person name="Gibbons H.S."/>
            <person name="Broomall S.M."/>
            <person name="McNew L.A."/>
            <person name="Daligault H."/>
            <person name="Chapman C."/>
            <person name="Bruce D."/>
            <person name="Karavis M."/>
            <person name="Krepps M."/>
            <person name="McGregor P.A."/>
            <person name="Hong C."/>
            <person name="Park K.H."/>
            <person name="Akmal A."/>
            <person name="Feldman A."/>
            <person name="Lin J.S."/>
            <person name="Chang W.E."/>
            <person name="Higgs B.W."/>
            <person name="Demirev P."/>
            <person name="Lindquist J."/>
            <person name="Liem A."/>
            <person name="Fochler E."/>
            <person name="Read T.D."/>
            <person name="Tapia R."/>
            <person name="Johnson S."/>
            <person name="Bishop-Lilly K.A."/>
            <person name="Detter C."/>
            <person name="Han C."/>
            <person name="Sozhamannan S."/>
            <person name="Rosenzweig C.N."/>
            <person name="Skowronski E.W."/>
        </authorList>
    </citation>
    <scope>NUCLEOTIDE SEQUENCE [LARGE SCALE GENOMIC DNA]</scope>
    <source>
        <strain evidence="2 3">CL-SP19</strain>
    </source>
</reference>
<keyword evidence="3" id="KW-1185">Reference proteome</keyword>
<name>A0A432ZJH0_9GAMM</name>
<dbReference type="Proteomes" id="UP000287908">
    <property type="component" value="Unassembled WGS sequence"/>
</dbReference>
<dbReference type="InterPro" id="IPR009875">
    <property type="entry name" value="PilZ_domain"/>
</dbReference>